<dbReference type="FunFam" id="3.40.50.720:FF:000084">
    <property type="entry name" value="Short-chain dehydrogenase reductase"/>
    <property type="match status" value="1"/>
</dbReference>
<evidence type="ECO:0000313" key="4">
    <source>
        <dbReference type="EMBL" id="SOS21839.1"/>
    </source>
</evidence>
<evidence type="ECO:0000313" key="5">
    <source>
        <dbReference type="Proteomes" id="UP000239025"/>
    </source>
</evidence>
<name>A0A193STG4_9PSED</name>
<dbReference type="AlphaFoldDB" id="A0A193STG4"/>
<evidence type="ECO:0000256" key="3">
    <source>
        <dbReference type="SAM" id="MobiDB-lite"/>
    </source>
</evidence>
<feature type="region of interest" description="Disordered" evidence="3">
    <location>
        <begin position="253"/>
        <end position="275"/>
    </location>
</feature>
<sequence length="275" mass="28864">MNAMLEGQLALVTGGGSGIGKATALALAAAGARVVITGRRQPVLDEVVEQIRAQGGQAWGHTADLEDRDSLLTLVSWVETTLGRVDILINNAGSTSAVRNIRWIDPQAWDSTFAVNLTAVYTLVQAVLPGMLAAGGGTLITVSSLAAVRPNLLGGAPYGAAKAGVRNLMGYLHATFRNDNIRATTILPGEVSTPIMDTRVRPPSAQERERMVAAEDVAQAIVLCCCLPARTTVEELIISPTLQRDQGPDIEISRWQGAPAGTAGAPLQSTGERRP</sequence>
<comment type="similarity">
    <text evidence="1 2">Belongs to the short-chain dehydrogenases/reductases (SDR) family.</text>
</comment>
<evidence type="ECO:0000256" key="2">
    <source>
        <dbReference type="RuleBase" id="RU000363"/>
    </source>
</evidence>
<dbReference type="InterPro" id="IPR002347">
    <property type="entry name" value="SDR_fam"/>
</dbReference>
<dbReference type="PRINTS" id="PR00080">
    <property type="entry name" value="SDRFAMILY"/>
</dbReference>
<dbReference type="Gene3D" id="3.40.50.720">
    <property type="entry name" value="NAD(P)-binding Rossmann-like Domain"/>
    <property type="match status" value="1"/>
</dbReference>
<organism evidence="4 5">
    <name type="scientific">Pseudomonas cerasi</name>
    <dbReference type="NCBI Taxonomy" id="1583341"/>
    <lineage>
        <taxon>Bacteria</taxon>
        <taxon>Pseudomonadati</taxon>
        <taxon>Pseudomonadota</taxon>
        <taxon>Gammaproteobacteria</taxon>
        <taxon>Pseudomonadales</taxon>
        <taxon>Pseudomonadaceae</taxon>
        <taxon>Pseudomonas</taxon>
    </lineage>
</organism>
<dbReference type="PANTHER" id="PTHR42879:SF2">
    <property type="entry name" value="3-OXOACYL-[ACYL-CARRIER-PROTEIN] REDUCTASE FABG"/>
    <property type="match status" value="1"/>
</dbReference>
<dbReference type="PRINTS" id="PR00081">
    <property type="entry name" value="GDHRDH"/>
</dbReference>
<accession>A0A193STG4</accession>
<dbReference type="EMBL" id="LT963395">
    <property type="protein sequence ID" value="SOS21839.1"/>
    <property type="molecule type" value="Genomic_DNA"/>
</dbReference>
<dbReference type="InterPro" id="IPR036291">
    <property type="entry name" value="NAD(P)-bd_dom_sf"/>
</dbReference>
<dbReference type="CDD" id="cd05233">
    <property type="entry name" value="SDR_c"/>
    <property type="match status" value="1"/>
</dbReference>
<evidence type="ECO:0000256" key="1">
    <source>
        <dbReference type="ARBA" id="ARBA00006484"/>
    </source>
</evidence>
<protein>
    <submittedName>
        <fullName evidence="4">3-oxoacyl-ACP reductase</fullName>
    </submittedName>
</protein>
<dbReference type="PANTHER" id="PTHR42879">
    <property type="entry name" value="3-OXOACYL-(ACYL-CARRIER-PROTEIN) REDUCTASE"/>
    <property type="match status" value="1"/>
</dbReference>
<dbReference type="SUPFAM" id="SSF51735">
    <property type="entry name" value="NAD(P)-binding Rossmann-fold domains"/>
    <property type="match status" value="1"/>
</dbReference>
<dbReference type="InterPro" id="IPR050259">
    <property type="entry name" value="SDR"/>
</dbReference>
<dbReference type="Proteomes" id="UP000239025">
    <property type="component" value="Chromosome 1"/>
</dbReference>
<proteinExistence type="inferred from homology"/>
<gene>
    <name evidence="4" type="ORF">PL963_03752</name>
</gene>
<keyword evidence="5" id="KW-1185">Reference proteome</keyword>
<dbReference type="Pfam" id="PF00106">
    <property type="entry name" value="adh_short"/>
    <property type="match status" value="1"/>
</dbReference>
<reference evidence="5" key="1">
    <citation type="submission" date="2017-11" db="EMBL/GenBank/DDBJ databases">
        <authorList>
            <person name="Blom J."/>
        </authorList>
    </citation>
    <scope>NUCLEOTIDE SEQUENCE [LARGE SCALE GENOMIC DNA]</scope>
</reference>
<dbReference type="RefSeq" id="WP_065350320.1">
    <property type="nucleotide sequence ID" value="NZ_LT222319.1"/>
</dbReference>